<dbReference type="GO" id="GO:0006457">
    <property type="term" value="P:protein folding"/>
    <property type="evidence" value="ECO:0007669"/>
    <property type="project" value="InterPro"/>
</dbReference>
<dbReference type="PRINTS" id="PR00625">
    <property type="entry name" value="JDOMAIN"/>
</dbReference>
<dbReference type="Gene3D" id="1.10.287.110">
    <property type="entry name" value="DnaJ domain"/>
    <property type="match status" value="1"/>
</dbReference>
<proteinExistence type="inferred from homology"/>
<dbReference type="PANTHER" id="PTHR44176:SF1">
    <property type="entry name" value="DNAJ HOMOLOG SUBFAMILY C MEMBER 25"/>
    <property type="match status" value="1"/>
</dbReference>
<evidence type="ECO:0000256" key="3">
    <source>
        <dbReference type="ARBA" id="ARBA00022989"/>
    </source>
</evidence>
<evidence type="ECO:0000256" key="2">
    <source>
        <dbReference type="ARBA" id="ARBA00022692"/>
    </source>
</evidence>
<dbReference type="Gene3D" id="3.30.710.10">
    <property type="entry name" value="Potassium Channel Kv1.1, Chain A"/>
    <property type="match status" value="1"/>
</dbReference>
<keyword evidence="10" id="KW-1185">Reference proteome</keyword>
<comment type="subcellular location">
    <subcellularLocation>
        <location evidence="1">Membrane</location>
        <topology evidence="1">Multi-pass membrane protein</topology>
    </subcellularLocation>
</comment>
<feature type="non-terminal residue" evidence="9">
    <location>
        <position position="604"/>
    </location>
</feature>
<feature type="transmembrane region" description="Helical" evidence="7">
    <location>
        <begin position="410"/>
        <end position="429"/>
    </location>
</feature>
<keyword evidence="3 7" id="KW-1133">Transmembrane helix</keyword>
<dbReference type="AlphaFoldDB" id="A0A7R8ZZR8"/>
<comment type="similarity">
    <text evidence="6">Belongs to the DNAJC25 family.</text>
</comment>
<evidence type="ECO:0000256" key="1">
    <source>
        <dbReference type="ARBA" id="ARBA00004141"/>
    </source>
</evidence>
<dbReference type="InterPro" id="IPR036869">
    <property type="entry name" value="J_dom_sf"/>
</dbReference>
<keyword evidence="4 7" id="KW-0472">Membrane</keyword>
<evidence type="ECO:0000259" key="8">
    <source>
        <dbReference type="PROSITE" id="PS50076"/>
    </source>
</evidence>
<organism evidence="9">
    <name type="scientific">Darwinula stevensoni</name>
    <dbReference type="NCBI Taxonomy" id="69355"/>
    <lineage>
        <taxon>Eukaryota</taxon>
        <taxon>Metazoa</taxon>
        <taxon>Ecdysozoa</taxon>
        <taxon>Arthropoda</taxon>
        <taxon>Crustacea</taxon>
        <taxon>Oligostraca</taxon>
        <taxon>Ostracoda</taxon>
        <taxon>Podocopa</taxon>
        <taxon>Podocopida</taxon>
        <taxon>Darwinulocopina</taxon>
        <taxon>Darwinuloidea</taxon>
        <taxon>Darwinulidae</taxon>
        <taxon>Darwinula</taxon>
    </lineage>
</organism>
<dbReference type="CDD" id="cd06257">
    <property type="entry name" value="DnaJ"/>
    <property type="match status" value="1"/>
</dbReference>
<dbReference type="SUPFAM" id="SSF46565">
    <property type="entry name" value="Chaperone J-domain"/>
    <property type="match status" value="1"/>
</dbReference>
<dbReference type="Pfam" id="PF00226">
    <property type="entry name" value="DnaJ"/>
    <property type="match status" value="1"/>
</dbReference>
<dbReference type="GO" id="GO:0005789">
    <property type="term" value="C:endoplasmic reticulum membrane"/>
    <property type="evidence" value="ECO:0007669"/>
    <property type="project" value="TreeGrafter"/>
</dbReference>
<evidence type="ECO:0000256" key="5">
    <source>
        <dbReference type="ARBA" id="ARBA00023186"/>
    </source>
</evidence>
<dbReference type="InterPro" id="IPR011333">
    <property type="entry name" value="SKP1/BTB/POZ_sf"/>
</dbReference>
<dbReference type="InterPro" id="IPR018253">
    <property type="entry name" value="DnaJ_domain_CS"/>
</dbReference>
<keyword evidence="2 7" id="KW-0812">Transmembrane</keyword>
<feature type="domain" description="J" evidence="8">
    <location>
        <begin position="320"/>
        <end position="388"/>
    </location>
</feature>
<accession>A0A7R8ZZR8</accession>
<protein>
    <recommendedName>
        <fullName evidence="8">J domain-containing protein</fullName>
    </recommendedName>
</protein>
<dbReference type="Proteomes" id="UP000677054">
    <property type="component" value="Unassembled WGS sequence"/>
</dbReference>
<dbReference type="PROSITE" id="PS00636">
    <property type="entry name" value="DNAJ_1"/>
    <property type="match status" value="1"/>
</dbReference>
<dbReference type="FunFam" id="1.10.287.110:FF:000231">
    <property type="entry name" value="Molecular chaperone, putative"/>
    <property type="match status" value="1"/>
</dbReference>
<dbReference type="InterPro" id="IPR000210">
    <property type="entry name" value="BTB/POZ_dom"/>
</dbReference>
<dbReference type="InterPro" id="IPR044632">
    <property type="entry name" value="DNAJC25-like"/>
</dbReference>
<evidence type="ECO:0000256" key="4">
    <source>
        <dbReference type="ARBA" id="ARBA00023136"/>
    </source>
</evidence>
<sequence>SPYLKRMMENSQDEDKLTLDVEDLNIAVSDLDGVFCYMYGQEGPMEENEEGRAAVSSLFEMETLTELYCDIMISKLSHQNVVKYLITAHQWKLDRVEEACKEWLCNQLVFTSHLIQQFQDISPEVMMCLLRDGSLVTPKDEGNVYALAKGWIQSQKPGRLEKEIIEEVLGCLRMEYLWPSWVSSTEKSLIPDSWMKNIEEKLYSEALSSRIPSESPVSELRNVCDEQAFGSICRREGKIFNSGEEVWTSMNTVDGLWMSGKICPGDGSTGKDSESGVLVTMETRGRGSHILTIQYRFRVLRLSQRGKIVYEKSIGWNYFLSFAVLGVTRDSAKNEIARAYRALARKHHPDMHKTPEAKSEAETMFKLIATAYEILKDDEARTDYDYMLDHPEEFYSHYYRYYRRRMAPKVDVRIVIGVTITIISAFQYYTAWFRYDMALKHLVTVPKYRLHALEIAKKEGMLSNGISGKKKGGKKSKEELKKEEEETIRRIIENNLDIKGGYAKPSVRDILWLQLILFPYNVFKWVKFQLTWLWKFTIRRQPLGKEEKLYLIRRYLQLNHAQFEVWKEERDEIERRKLAENARYKSYRRYMKNHGPGRITFDDD</sequence>
<dbReference type="PANTHER" id="PTHR44176">
    <property type="entry name" value="DNAJ HOMOLOG SUBFAMILY C MEMBER 25"/>
    <property type="match status" value="1"/>
</dbReference>
<evidence type="ECO:0000313" key="10">
    <source>
        <dbReference type="Proteomes" id="UP000677054"/>
    </source>
</evidence>
<evidence type="ECO:0000256" key="7">
    <source>
        <dbReference type="SAM" id="Phobius"/>
    </source>
</evidence>
<keyword evidence="5" id="KW-0143">Chaperone</keyword>
<dbReference type="SMART" id="SM00271">
    <property type="entry name" value="DnaJ"/>
    <property type="match status" value="1"/>
</dbReference>
<name>A0A7R8ZZR8_9CRUS</name>
<evidence type="ECO:0000313" key="9">
    <source>
        <dbReference type="EMBL" id="CAD7242372.1"/>
    </source>
</evidence>
<dbReference type="PROSITE" id="PS50076">
    <property type="entry name" value="DNAJ_2"/>
    <property type="match status" value="1"/>
</dbReference>
<dbReference type="Pfam" id="PF00651">
    <property type="entry name" value="BTB"/>
    <property type="match status" value="1"/>
</dbReference>
<evidence type="ECO:0000256" key="6">
    <source>
        <dbReference type="ARBA" id="ARBA00024193"/>
    </source>
</evidence>
<dbReference type="InterPro" id="IPR001623">
    <property type="entry name" value="DnaJ_domain"/>
</dbReference>
<dbReference type="OrthoDB" id="270167at2759"/>
<dbReference type="EMBL" id="LR899773">
    <property type="protein sequence ID" value="CAD7242372.1"/>
    <property type="molecule type" value="Genomic_DNA"/>
</dbReference>
<dbReference type="EMBL" id="CAJPEV010000256">
    <property type="protein sequence ID" value="CAG0883066.1"/>
    <property type="molecule type" value="Genomic_DNA"/>
</dbReference>
<reference evidence="9" key="1">
    <citation type="submission" date="2020-11" db="EMBL/GenBank/DDBJ databases">
        <authorList>
            <person name="Tran Van P."/>
        </authorList>
    </citation>
    <scope>NUCLEOTIDE SEQUENCE</scope>
</reference>
<gene>
    <name evidence="9" type="ORF">DSTB1V02_LOCUS2338</name>
</gene>